<keyword evidence="4" id="KW-1185">Reference proteome</keyword>
<evidence type="ECO:0000256" key="2">
    <source>
        <dbReference type="SAM" id="MobiDB-lite"/>
    </source>
</evidence>
<evidence type="ECO:0008006" key="5">
    <source>
        <dbReference type="Google" id="ProtNLM"/>
    </source>
</evidence>
<feature type="region of interest" description="Disordered" evidence="2">
    <location>
        <begin position="1"/>
        <end position="38"/>
    </location>
</feature>
<dbReference type="PANTHER" id="PTHR35024">
    <property type="entry name" value="HYPOTHETICAL CYTOSOLIC PROTEIN"/>
    <property type="match status" value="1"/>
</dbReference>
<dbReference type="EMBL" id="BAABLD010000002">
    <property type="protein sequence ID" value="GAA5158143.1"/>
    <property type="molecule type" value="Genomic_DNA"/>
</dbReference>
<dbReference type="InterPro" id="IPR010916">
    <property type="entry name" value="TonB_box_CS"/>
</dbReference>
<feature type="compositionally biased region" description="Polar residues" evidence="2">
    <location>
        <begin position="28"/>
        <end position="37"/>
    </location>
</feature>
<dbReference type="Proteomes" id="UP001500547">
    <property type="component" value="Unassembled WGS sequence"/>
</dbReference>
<organism evidence="3 4">
    <name type="scientific">Viridibacterium curvum</name>
    <dbReference type="NCBI Taxonomy" id="1101404"/>
    <lineage>
        <taxon>Bacteria</taxon>
        <taxon>Pseudomonadati</taxon>
        <taxon>Pseudomonadota</taxon>
        <taxon>Betaproteobacteria</taxon>
        <taxon>Rhodocyclales</taxon>
        <taxon>Rhodocyclaceae</taxon>
        <taxon>Viridibacterium</taxon>
    </lineage>
</organism>
<dbReference type="PANTHER" id="PTHR35024:SF4">
    <property type="entry name" value="POLYMER-FORMING CYTOSKELETAL PROTEIN"/>
    <property type="match status" value="1"/>
</dbReference>
<gene>
    <name evidence="3" type="ORF">GCM10025770_02270</name>
</gene>
<protein>
    <recommendedName>
        <fullName evidence="5">Polymer-forming cytoskeletal protein</fullName>
    </recommendedName>
</protein>
<dbReference type="RefSeq" id="WP_345530983.1">
    <property type="nucleotide sequence ID" value="NZ_BAABLD010000002.1"/>
</dbReference>
<evidence type="ECO:0000313" key="3">
    <source>
        <dbReference type="EMBL" id="GAA5158143.1"/>
    </source>
</evidence>
<dbReference type="Pfam" id="PF04519">
    <property type="entry name" value="Bactofilin"/>
    <property type="match status" value="1"/>
</dbReference>
<dbReference type="PROSITE" id="PS00430">
    <property type="entry name" value="TONB_DEPENDENT_REC_1"/>
    <property type="match status" value="1"/>
</dbReference>
<proteinExistence type="inferred from homology"/>
<reference evidence="4" key="1">
    <citation type="journal article" date="2019" name="Int. J. Syst. Evol. Microbiol.">
        <title>The Global Catalogue of Microorganisms (GCM) 10K type strain sequencing project: providing services to taxonomists for standard genome sequencing and annotation.</title>
        <authorList>
            <consortium name="The Broad Institute Genomics Platform"/>
            <consortium name="The Broad Institute Genome Sequencing Center for Infectious Disease"/>
            <person name="Wu L."/>
            <person name="Ma J."/>
        </authorList>
    </citation>
    <scope>NUCLEOTIDE SEQUENCE [LARGE SCALE GENOMIC DNA]</scope>
    <source>
        <strain evidence="4">JCM 18715</strain>
    </source>
</reference>
<evidence type="ECO:0000256" key="1">
    <source>
        <dbReference type="ARBA" id="ARBA00044755"/>
    </source>
</evidence>
<sequence>MFEKQQSILSKHQQDRAGVGTQPAMASPATSGSTSLSPGARAHLEEVRNMIEQKSAQAAVAPASTTPRAADDEAGSRLIVGPDVKLKGAEIQDCDTLIVEGSVEATMDSRVIRISQGGAFRGKVGIDIAEIHGDFEGELTARQQLIIHATGRVRGQIRYGQVFIESGGILSGDIQSTRETTGLKSTSSTPALPKVVATALAS</sequence>
<comment type="caution">
    <text evidence="3">The sequence shown here is derived from an EMBL/GenBank/DDBJ whole genome shotgun (WGS) entry which is preliminary data.</text>
</comment>
<name>A0ABP9Q7Z9_9RHOO</name>
<dbReference type="InterPro" id="IPR007607">
    <property type="entry name" value="BacA/B"/>
</dbReference>
<accession>A0ABP9Q7Z9</accession>
<feature type="region of interest" description="Disordered" evidence="2">
    <location>
        <begin position="54"/>
        <end position="75"/>
    </location>
</feature>
<feature type="compositionally biased region" description="Polar residues" evidence="2">
    <location>
        <begin position="1"/>
        <end position="11"/>
    </location>
</feature>
<comment type="similarity">
    <text evidence="1">Belongs to the bactofilin family.</text>
</comment>
<evidence type="ECO:0000313" key="4">
    <source>
        <dbReference type="Proteomes" id="UP001500547"/>
    </source>
</evidence>